<dbReference type="Proteomes" id="UP000199019">
    <property type="component" value="Unassembled WGS sequence"/>
</dbReference>
<dbReference type="SUPFAM" id="SSF55729">
    <property type="entry name" value="Acyl-CoA N-acyltransferases (Nat)"/>
    <property type="match status" value="1"/>
</dbReference>
<gene>
    <name evidence="4" type="ORF">SAMN05216199_0333</name>
</gene>
<dbReference type="InterPro" id="IPR050832">
    <property type="entry name" value="Bact_Acetyltransf"/>
</dbReference>
<keyword evidence="5" id="KW-1185">Reference proteome</keyword>
<dbReference type="PANTHER" id="PTHR43877:SF1">
    <property type="entry name" value="ACETYLTRANSFERASE"/>
    <property type="match status" value="1"/>
</dbReference>
<dbReference type="STRING" id="587636.SAMN05216199_0333"/>
<dbReference type="Pfam" id="PF00583">
    <property type="entry name" value="Acetyltransf_1"/>
    <property type="match status" value="1"/>
</dbReference>
<protein>
    <submittedName>
        <fullName evidence="4">Acetyltransferase (GNAT) family protein</fullName>
    </submittedName>
</protein>
<accession>A0A1H9XT35</accession>
<reference evidence="5" key="1">
    <citation type="submission" date="2016-10" db="EMBL/GenBank/DDBJ databases">
        <authorList>
            <person name="Varghese N."/>
            <person name="Submissions S."/>
        </authorList>
    </citation>
    <scope>NUCLEOTIDE SEQUENCE [LARGE SCALE GENOMIC DNA]</scope>
    <source>
        <strain evidence="5">CGMCC 1.6963</strain>
    </source>
</reference>
<dbReference type="PROSITE" id="PS51186">
    <property type="entry name" value="GNAT"/>
    <property type="match status" value="1"/>
</dbReference>
<name>A0A1H9XT35_9MICO</name>
<dbReference type="EMBL" id="FOHB01000012">
    <property type="protein sequence ID" value="SES49330.1"/>
    <property type="molecule type" value="Genomic_DNA"/>
</dbReference>
<evidence type="ECO:0000256" key="2">
    <source>
        <dbReference type="ARBA" id="ARBA00023315"/>
    </source>
</evidence>
<dbReference type="OrthoDB" id="9799092at2"/>
<dbReference type="GO" id="GO:0016747">
    <property type="term" value="F:acyltransferase activity, transferring groups other than amino-acyl groups"/>
    <property type="evidence" value="ECO:0007669"/>
    <property type="project" value="InterPro"/>
</dbReference>
<evidence type="ECO:0000313" key="5">
    <source>
        <dbReference type="Proteomes" id="UP000199019"/>
    </source>
</evidence>
<organism evidence="4 5">
    <name type="scientific">Pedococcus cremeus</name>
    <dbReference type="NCBI Taxonomy" id="587636"/>
    <lineage>
        <taxon>Bacteria</taxon>
        <taxon>Bacillati</taxon>
        <taxon>Actinomycetota</taxon>
        <taxon>Actinomycetes</taxon>
        <taxon>Micrococcales</taxon>
        <taxon>Intrasporangiaceae</taxon>
        <taxon>Pedococcus</taxon>
    </lineage>
</organism>
<keyword evidence="1 4" id="KW-0808">Transferase</keyword>
<evidence type="ECO:0000313" key="4">
    <source>
        <dbReference type="EMBL" id="SES49330.1"/>
    </source>
</evidence>
<dbReference type="CDD" id="cd04301">
    <property type="entry name" value="NAT_SF"/>
    <property type="match status" value="1"/>
</dbReference>
<dbReference type="Gene3D" id="3.40.630.30">
    <property type="match status" value="1"/>
</dbReference>
<dbReference type="RefSeq" id="WP_091762994.1">
    <property type="nucleotide sequence ID" value="NZ_FOHB01000012.1"/>
</dbReference>
<proteinExistence type="predicted"/>
<evidence type="ECO:0000259" key="3">
    <source>
        <dbReference type="PROSITE" id="PS51186"/>
    </source>
</evidence>
<dbReference type="InterPro" id="IPR016181">
    <property type="entry name" value="Acyl_CoA_acyltransferase"/>
</dbReference>
<keyword evidence="2" id="KW-0012">Acyltransferase</keyword>
<evidence type="ECO:0000256" key="1">
    <source>
        <dbReference type="ARBA" id="ARBA00022679"/>
    </source>
</evidence>
<feature type="domain" description="N-acetyltransferase" evidence="3">
    <location>
        <begin position="4"/>
        <end position="165"/>
    </location>
</feature>
<dbReference type="InterPro" id="IPR000182">
    <property type="entry name" value="GNAT_dom"/>
</dbReference>
<dbReference type="PANTHER" id="PTHR43877">
    <property type="entry name" value="AMINOALKYLPHOSPHONATE N-ACETYLTRANSFERASE-RELATED-RELATED"/>
    <property type="match status" value="1"/>
</dbReference>
<dbReference type="AlphaFoldDB" id="A0A1H9XT35"/>
<sequence length="173" mass="19085">MSEISVRELTEDQWETYRRVRLAALEESPQAFVATYAEEEAYDEAFWRTRMRRSRRLLAEVDGRSVGVASLGEAGPDSPTVAELFGLWVAPDFRGAGVASQLVQAGADTARREGRTHLAYWVNTDNGPAVAFASGFGFRPTDSRRPMRVASEDGDEEIAMVLALGQDRGMPTL</sequence>